<organism evidence="5 6">
    <name type="scientific">Leadbettera azotonutricia (strain ATCC BAA-888 / DSM 13862 / ZAS-9)</name>
    <name type="common">Treponema azotonutricium</name>
    <dbReference type="NCBI Taxonomy" id="545695"/>
    <lineage>
        <taxon>Bacteria</taxon>
        <taxon>Pseudomonadati</taxon>
        <taxon>Spirochaetota</taxon>
        <taxon>Spirochaetia</taxon>
        <taxon>Spirochaetales</taxon>
        <taxon>Breznakiellaceae</taxon>
        <taxon>Leadbettera</taxon>
    </lineage>
</organism>
<dbReference type="InterPro" id="IPR022627">
    <property type="entry name" value="DUF3502"/>
</dbReference>
<proteinExistence type="inferred from homology"/>
<dbReference type="OrthoDB" id="354506at2"/>
<evidence type="ECO:0000259" key="4">
    <source>
        <dbReference type="Pfam" id="PF12010"/>
    </source>
</evidence>
<dbReference type="Proteomes" id="UP000009222">
    <property type="component" value="Chromosome"/>
</dbReference>
<dbReference type="PANTHER" id="PTHR43649">
    <property type="entry name" value="ARABINOSE-BINDING PROTEIN-RELATED"/>
    <property type="match status" value="1"/>
</dbReference>
<dbReference type="SUPFAM" id="SSF53850">
    <property type="entry name" value="Periplasmic binding protein-like II"/>
    <property type="match status" value="1"/>
</dbReference>
<dbReference type="STRING" id="545695.TREAZ_2761"/>
<evidence type="ECO:0000313" key="5">
    <source>
        <dbReference type="EMBL" id="AEF80124.1"/>
    </source>
</evidence>
<dbReference type="Pfam" id="PF13416">
    <property type="entry name" value="SBP_bac_8"/>
    <property type="match status" value="1"/>
</dbReference>
<dbReference type="PANTHER" id="PTHR43649:SF17">
    <property type="entry name" value="ABC TRANSPORTER SOLUTE BINDING PROTEIN-SUGAR TRANSPORT"/>
    <property type="match status" value="1"/>
</dbReference>
<dbReference type="AlphaFoldDB" id="F5YD52"/>
<dbReference type="InterPro" id="IPR050490">
    <property type="entry name" value="Bact_solute-bd_prot1"/>
</dbReference>
<dbReference type="KEGG" id="taz:TREAZ_2761"/>
<comment type="similarity">
    <text evidence="2">Belongs to the bacterial solute-binding protein 1 family.</text>
</comment>
<keyword evidence="6" id="KW-1185">Reference proteome</keyword>
<feature type="chain" id="PRO_5003335116" evidence="3">
    <location>
        <begin position="22"/>
        <end position="492"/>
    </location>
</feature>
<evidence type="ECO:0000256" key="3">
    <source>
        <dbReference type="SAM" id="SignalP"/>
    </source>
</evidence>
<name>F5YD52_LEAAZ</name>
<dbReference type="RefSeq" id="WP_015712773.1">
    <property type="nucleotide sequence ID" value="NC_015577.1"/>
</dbReference>
<comment type="subcellular location">
    <subcellularLocation>
        <location evidence="1">Periplasm</location>
    </subcellularLocation>
</comment>
<evidence type="ECO:0000256" key="2">
    <source>
        <dbReference type="ARBA" id="ARBA00008520"/>
    </source>
</evidence>
<gene>
    <name evidence="5" type="ordered locus">TREAZ_2761</name>
</gene>
<sequence>MKRLFSMISVLLILSVTIAFAGGGKQSGQAASGDTSKQVTVDWYWVENLEEADNDLVSSEISKLTQPKINTKVQMHVFDWGSYTTKIDLMLASGEKIDLVSTTGLPFHQMVAKDYFLPLDELYANYGKEMAQYMIDYNLEGCRVNGKLYAIPTPKEAGGCYGYVIRKDYVDATGVDLSKVKTMEDMTAIWAKFKAYDPNFSIYNNASAYIDLMGFQVLGDGPGRIYKNEKAEIVNEYDHPAFQAIAKLWHEWYVAGYINKETSTPDFAHTAALRDNKIQAIGGQCKNGIEAEVSSGIGGKYEFTKVIIQPPIALTFTGYECAFAIPRTSPNPERAMMFLNLLMSNPEIHNLANFGIEGRNYITLPDGRIDFPKGVDAANLTYIPNAVWENGNAFISKWWNTYPVDHVARLRAYNATVQPSVALGFSFDADPVKAEIGACANVTNEFKQAILSGAQPLENYLSRMQQQYKAAGIDRVIAEKQKQLRAWLAAKK</sequence>
<evidence type="ECO:0000256" key="1">
    <source>
        <dbReference type="ARBA" id="ARBA00004418"/>
    </source>
</evidence>
<dbReference type="EMBL" id="CP001841">
    <property type="protein sequence ID" value="AEF80124.1"/>
    <property type="molecule type" value="Genomic_DNA"/>
</dbReference>
<dbReference type="InterPro" id="IPR006059">
    <property type="entry name" value="SBP"/>
</dbReference>
<dbReference type="eggNOG" id="COG1653">
    <property type="taxonomic scope" value="Bacteria"/>
</dbReference>
<accession>F5YD52</accession>
<dbReference type="InParanoid" id="F5YD52"/>
<dbReference type="GO" id="GO:0042597">
    <property type="term" value="C:periplasmic space"/>
    <property type="evidence" value="ECO:0007669"/>
    <property type="project" value="UniProtKB-SubCell"/>
</dbReference>
<feature type="signal peptide" evidence="3">
    <location>
        <begin position="1"/>
        <end position="21"/>
    </location>
</feature>
<reference evidence="5 6" key="2">
    <citation type="journal article" date="2011" name="ISME J.">
        <title>RNA-seq reveals cooperative metabolic interactions between two termite-gut spirochete species in co-culture.</title>
        <authorList>
            <person name="Rosenthal A.Z."/>
            <person name="Matson E.G."/>
            <person name="Eldar A."/>
            <person name="Leadbetter J.R."/>
        </authorList>
    </citation>
    <scope>NUCLEOTIDE SEQUENCE [LARGE SCALE GENOMIC DNA]</scope>
    <source>
        <strain evidence="6">ATCC BAA-888 / DSM 13862 / ZAS-9</strain>
    </source>
</reference>
<dbReference type="Gene3D" id="3.40.190.10">
    <property type="entry name" value="Periplasmic binding protein-like II"/>
    <property type="match status" value="1"/>
</dbReference>
<protein>
    <submittedName>
        <fullName evidence="5">Bacterial extracellular solute-binding protein</fullName>
    </submittedName>
</protein>
<evidence type="ECO:0000313" key="6">
    <source>
        <dbReference type="Proteomes" id="UP000009222"/>
    </source>
</evidence>
<dbReference type="Pfam" id="PF12010">
    <property type="entry name" value="DUF3502"/>
    <property type="match status" value="1"/>
</dbReference>
<feature type="domain" description="DUF3502" evidence="4">
    <location>
        <begin position="422"/>
        <end position="489"/>
    </location>
</feature>
<reference evidence="6" key="1">
    <citation type="submission" date="2009-12" db="EMBL/GenBank/DDBJ databases">
        <title>Complete sequence of Treponema azotonutricium strain ZAS-9.</title>
        <authorList>
            <person name="Tetu S.G."/>
            <person name="Matson E."/>
            <person name="Ren Q."/>
            <person name="Seshadri R."/>
            <person name="Elbourne L."/>
            <person name="Hassan K.A."/>
            <person name="Durkin A."/>
            <person name="Radune D."/>
            <person name="Mohamoud Y."/>
            <person name="Shay R."/>
            <person name="Jin S."/>
            <person name="Zhang X."/>
            <person name="Lucey K."/>
            <person name="Ballor N.R."/>
            <person name="Ottesen E."/>
            <person name="Rosenthal R."/>
            <person name="Allen A."/>
            <person name="Leadbetter J.R."/>
            <person name="Paulsen I.T."/>
        </authorList>
    </citation>
    <scope>NUCLEOTIDE SEQUENCE [LARGE SCALE GENOMIC DNA]</scope>
    <source>
        <strain evidence="6">ATCC BAA-888 / DSM 13862 / ZAS-9</strain>
    </source>
</reference>
<keyword evidence="3" id="KW-0732">Signal</keyword>
<dbReference type="HOGENOM" id="CLU_037301_1_0_12"/>